<dbReference type="AlphaFoldDB" id="A0A098EH17"/>
<dbReference type="NCBIfam" id="TIGR00254">
    <property type="entry name" value="GGDEF"/>
    <property type="match status" value="1"/>
</dbReference>
<dbReference type="CDD" id="cd01949">
    <property type="entry name" value="GGDEF"/>
    <property type="match status" value="1"/>
</dbReference>
<dbReference type="SUPFAM" id="SSF55073">
    <property type="entry name" value="Nucleotide cyclase"/>
    <property type="match status" value="1"/>
</dbReference>
<dbReference type="InterPro" id="IPR000160">
    <property type="entry name" value="GGDEF_dom"/>
</dbReference>
<dbReference type="OrthoDB" id="9759607at2"/>
<gene>
    <name evidence="3" type="primary">pleD_1</name>
    <name evidence="3" type="ORF">BN1080_00474</name>
</gene>
<dbReference type="FunFam" id="3.30.70.270:FF:000001">
    <property type="entry name" value="Diguanylate cyclase domain protein"/>
    <property type="match status" value="1"/>
</dbReference>
<dbReference type="Gene3D" id="3.30.70.270">
    <property type="match status" value="1"/>
</dbReference>
<dbReference type="GO" id="GO:0005886">
    <property type="term" value="C:plasma membrane"/>
    <property type="evidence" value="ECO:0007669"/>
    <property type="project" value="TreeGrafter"/>
</dbReference>
<dbReference type="Pfam" id="PF00990">
    <property type="entry name" value="GGDEF"/>
    <property type="match status" value="1"/>
</dbReference>
<dbReference type="InterPro" id="IPR050469">
    <property type="entry name" value="Diguanylate_Cyclase"/>
</dbReference>
<keyword evidence="4" id="KW-1185">Reference proteome</keyword>
<dbReference type="EMBL" id="CCXS01000001">
    <property type="protein sequence ID" value="CEG21563.1"/>
    <property type="molecule type" value="Genomic_DNA"/>
</dbReference>
<organism evidence="3 4">
    <name type="scientific">Planococcus massiliensis</name>
    <dbReference type="NCBI Taxonomy" id="1499687"/>
    <lineage>
        <taxon>Bacteria</taxon>
        <taxon>Bacillati</taxon>
        <taxon>Bacillota</taxon>
        <taxon>Bacilli</taxon>
        <taxon>Bacillales</taxon>
        <taxon>Caryophanaceae</taxon>
        <taxon>Planococcus</taxon>
    </lineage>
</organism>
<dbReference type="GO" id="GO:0052621">
    <property type="term" value="F:diguanylate cyclase activity"/>
    <property type="evidence" value="ECO:0007669"/>
    <property type="project" value="TreeGrafter"/>
</dbReference>
<evidence type="ECO:0000313" key="4">
    <source>
        <dbReference type="Proteomes" id="UP000043699"/>
    </source>
</evidence>
<proteinExistence type="predicted"/>
<feature type="domain" description="GGDEF" evidence="2">
    <location>
        <begin position="186"/>
        <end position="312"/>
    </location>
</feature>
<dbReference type="Proteomes" id="UP000043699">
    <property type="component" value="Unassembled WGS sequence"/>
</dbReference>
<dbReference type="InterPro" id="IPR043128">
    <property type="entry name" value="Rev_trsase/Diguanyl_cyclase"/>
</dbReference>
<evidence type="ECO:0000259" key="2">
    <source>
        <dbReference type="PROSITE" id="PS50887"/>
    </source>
</evidence>
<dbReference type="GO" id="GO:0043709">
    <property type="term" value="P:cell adhesion involved in single-species biofilm formation"/>
    <property type="evidence" value="ECO:0007669"/>
    <property type="project" value="TreeGrafter"/>
</dbReference>
<evidence type="ECO:0000313" key="3">
    <source>
        <dbReference type="EMBL" id="CEG21563.1"/>
    </source>
</evidence>
<dbReference type="SMART" id="SM00267">
    <property type="entry name" value="GGDEF"/>
    <property type="match status" value="1"/>
</dbReference>
<dbReference type="PANTHER" id="PTHR45138">
    <property type="entry name" value="REGULATORY COMPONENTS OF SENSORY TRANSDUCTION SYSTEM"/>
    <property type="match status" value="1"/>
</dbReference>
<dbReference type="PROSITE" id="PS50887">
    <property type="entry name" value="GGDEF"/>
    <property type="match status" value="1"/>
</dbReference>
<name>A0A098EH17_9BACL</name>
<dbReference type="InterPro" id="IPR029787">
    <property type="entry name" value="Nucleotide_cyclase"/>
</dbReference>
<evidence type="ECO:0000256" key="1">
    <source>
        <dbReference type="SAM" id="Coils"/>
    </source>
</evidence>
<sequence length="312" mass="35546">MEERLNQAPFGYLVMDLEGKVVEMNLEMKRIWGRGEMPEHIHEMLTTASRVYFQTYFLPAVTLHKRVTEMSLMIKSERGPIPVLMNSIERNGFFECAMIEMTIRGEYEKELLLAKKQAEKINQESAEANARLQKLLAEVEAKQLELEKLNGGLKQQADTDALTGLKNRRYLEKEMDNLLGRAKEGLPLTTLIIDIDYFKKVNDTYGHHTGDLVLQELAGKLKEEAEAFGIVARLGGEEFFIVLPGFEQDQALNLAEQIRRRVEMDEWAHTPITVSIGMASFSEKDDEVTLYTRADEALYASKKGGRNRVTAL</sequence>
<dbReference type="PANTHER" id="PTHR45138:SF9">
    <property type="entry name" value="DIGUANYLATE CYCLASE DGCM-RELATED"/>
    <property type="match status" value="1"/>
</dbReference>
<dbReference type="RefSeq" id="WP_052650142.1">
    <property type="nucleotide sequence ID" value="NZ_CCXS01000001.1"/>
</dbReference>
<accession>A0A098EH17</accession>
<dbReference type="STRING" id="1499687.BN1080_00474"/>
<reference evidence="3 4" key="1">
    <citation type="submission" date="2014-09" db="EMBL/GenBank/DDBJ databases">
        <authorList>
            <person name="Urmite Genomes Urmite Genomes"/>
        </authorList>
    </citation>
    <scope>NUCLEOTIDE SEQUENCE [LARGE SCALE GENOMIC DNA]</scope>
    <source>
        <strain evidence="3 4">ES2</strain>
    </source>
</reference>
<protein>
    <submittedName>
        <fullName evidence="3">Response regulator PleD</fullName>
    </submittedName>
</protein>
<dbReference type="GO" id="GO:1902201">
    <property type="term" value="P:negative regulation of bacterial-type flagellum-dependent cell motility"/>
    <property type="evidence" value="ECO:0007669"/>
    <property type="project" value="TreeGrafter"/>
</dbReference>
<keyword evidence="1" id="KW-0175">Coiled coil</keyword>
<feature type="coiled-coil region" evidence="1">
    <location>
        <begin position="104"/>
        <end position="156"/>
    </location>
</feature>